<name>A0AC61L3C5_9EURY</name>
<sequence>MIFSRTTMFELKFHPAVKKDLKKIGKSVAREIKDKHFRNIKENPSTSENLSHMFKGLKSYHFKSGTVEYRIIHEIYECENIVIVLLIGKRENLYSKLKRRID</sequence>
<gene>
    <name evidence="1" type="ORF">C4B59_06770</name>
</gene>
<organism evidence="1 2">
    <name type="scientific">Candidatus Methanogaster sp</name>
    <dbReference type="NCBI Taxonomy" id="3386292"/>
    <lineage>
        <taxon>Archaea</taxon>
        <taxon>Methanobacteriati</taxon>
        <taxon>Methanobacteriota</taxon>
        <taxon>Stenosarchaea group</taxon>
        <taxon>Methanomicrobia</taxon>
        <taxon>Methanosarcinales</taxon>
        <taxon>ANME-2 cluster</taxon>
        <taxon>Candidatus Methanogasteraceae</taxon>
        <taxon>Candidatus Methanogaster</taxon>
    </lineage>
</organism>
<accession>A0AC61L3C5</accession>
<comment type="caution">
    <text evidence="1">The sequence shown here is derived from an EMBL/GenBank/DDBJ whole genome shotgun (WGS) entry which is preliminary data.</text>
</comment>
<evidence type="ECO:0000313" key="2">
    <source>
        <dbReference type="Proteomes" id="UP000248329"/>
    </source>
</evidence>
<proteinExistence type="predicted"/>
<reference evidence="1" key="1">
    <citation type="submission" date="2018-01" db="EMBL/GenBank/DDBJ databases">
        <authorList>
            <person name="Krukenberg V."/>
        </authorList>
    </citation>
    <scope>NUCLEOTIDE SEQUENCE</scope>
    <source>
        <strain evidence="1">E20ANME2</strain>
    </source>
</reference>
<dbReference type="Proteomes" id="UP000248329">
    <property type="component" value="Unassembled WGS sequence"/>
</dbReference>
<dbReference type="EMBL" id="PQXF01000010">
    <property type="protein sequence ID" value="PXF60866.1"/>
    <property type="molecule type" value="Genomic_DNA"/>
</dbReference>
<evidence type="ECO:0000313" key="1">
    <source>
        <dbReference type="EMBL" id="PXF60866.1"/>
    </source>
</evidence>
<protein>
    <submittedName>
        <fullName evidence="1">Uncharacterized protein</fullName>
    </submittedName>
</protein>